<name>A0A8H7M8X2_9AGAM</name>
<sequence>MKCCVDSFGVRFQRRGGHERRGIYSGKPLLIWVESKFTAFGAQQLNGTEYTGRIHDEKLVEKQLALGGIRLAGIINEVLATEDEKLEFGVLPSLSAS</sequence>
<proteinExistence type="predicted"/>
<gene>
    <name evidence="1" type="ORF">RHS01_02281</name>
</gene>
<reference evidence="1" key="1">
    <citation type="submission" date="2020-09" db="EMBL/GenBank/DDBJ databases">
        <title>Comparative genome analyses of four rice-infecting Rhizoctonia solani isolates reveal extensive enrichment of homogalacturonan modification genes.</title>
        <authorList>
            <person name="Lee D.-Y."/>
            <person name="Jeon J."/>
            <person name="Kim K.-T."/>
            <person name="Cheong K."/>
            <person name="Song H."/>
            <person name="Choi G."/>
            <person name="Ko J."/>
            <person name="Opiyo S.O."/>
            <person name="Zuo S."/>
            <person name="Madhav S."/>
            <person name="Lee Y.-H."/>
            <person name="Wang G.-L."/>
        </authorList>
    </citation>
    <scope>NUCLEOTIDE SEQUENCE</scope>
    <source>
        <strain evidence="1">AG1-IA B2</strain>
    </source>
</reference>
<protein>
    <submittedName>
        <fullName evidence="1">Uncharacterized protein</fullName>
    </submittedName>
</protein>
<dbReference type="Proteomes" id="UP000614334">
    <property type="component" value="Unassembled WGS sequence"/>
</dbReference>
<evidence type="ECO:0000313" key="1">
    <source>
        <dbReference type="EMBL" id="KAF8758614.1"/>
    </source>
</evidence>
<organism evidence="1 2">
    <name type="scientific">Rhizoctonia solani</name>
    <dbReference type="NCBI Taxonomy" id="456999"/>
    <lineage>
        <taxon>Eukaryota</taxon>
        <taxon>Fungi</taxon>
        <taxon>Dikarya</taxon>
        <taxon>Basidiomycota</taxon>
        <taxon>Agaricomycotina</taxon>
        <taxon>Agaricomycetes</taxon>
        <taxon>Cantharellales</taxon>
        <taxon>Ceratobasidiaceae</taxon>
        <taxon>Rhizoctonia</taxon>
    </lineage>
</organism>
<accession>A0A8H7M8X2</accession>
<evidence type="ECO:0000313" key="2">
    <source>
        <dbReference type="Proteomes" id="UP000614334"/>
    </source>
</evidence>
<comment type="caution">
    <text evidence="1">The sequence shown here is derived from an EMBL/GenBank/DDBJ whole genome shotgun (WGS) entry which is preliminary data.</text>
</comment>
<dbReference type="AlphaFoldDB" id="A0A8H7M8X2"/>
<dbReference type="EMBL" id="JACYCF010000003">
    <property type="protein sequence ID" value="KAF8758614.1"/>
    <property type="molecule type" value="Genomic_DNA"/>
</dbReference>